<accession>A0ABV8GY88</accession>
<dbReference type="EMBL" id="JBHSAO010000004">
    <property type="protein sequence ID" value="MFC4023530.1"/>
    <property type="molecule type" value="Genomic_DNA"/>
</dbReference>
<gene>
    <name evidence="2" type="ORF">ACFOUV_06810</name>
</gene>
<name>A0ABV8GY88_9BACI</name>
<evidence type="ECO:0000313" key="3">
    <source>
        <dbReference type="Proteomes" id="UP001595772"/>
    </source>
</evidence>
<feature type="region of interest" description="Disordered" evidence="1">
    <location>
        <begin position="64"/>
        <end position="86"/>
    </location>
</feature>
<organism evidence="2 3">
    <name type="scientific">Oceanobacillus longus</name>
    <dbReference type="NCBI Taxonomy" id="930120"/>
    <lineage>
        <taxon>Bacteria</taxon>
        <taxon>Bacillati</taxon>
        <taxon>Bacillota</taxon>
        <taxon>Bacilli</taxon>
        <taxon>Bacillales</taxon>
        <taxon>Bacillaceae</taxon>
        <taxon>Oceanobacillus</taxon>
    </lineage>
</organism>
<evidence type="ECO:0000256" key="1">
    <source>
        <dbReference type="SAM" id="MobiDB-lite"/>
    </source>
</evidence>
<proteinExistence type="predicted"/>
<dbReference type="Proteomes" id="UP001595772">
    <property type="component" value="Unassembled WGS sequence"/>
</dbReference>
<reference evidence="3" key="1">
    <citation type="journal article" date="2019" name="Int. J. Syst. Evol. Microbiol.">
        <title>The Global Catalogue of Microorganisms (GCM) 10K type strain sequencing project: providing services to taxonomists for standard genome sequencing and annotation.</title>
        <authorList>
            <consortium name="The Broad Institute Genomics Platform"/>
            <consortium name="The Broad Institute Genome Sequencing Center for Infectious Disease"/>
            <person name="Wu L."/>
            <person name="Ma J."/>
        </authorList>
    </citation>
    <scope>NUCLEOTIDE SEQUENCE [LARGE SCALE GENOMIC DNA]</scope>
    <source>
        <strain evidence="3">IBRC-M 10703</strain>
    </source>
</reference>
<dbReference type="Pfam" id="PF11213">
    <property type="entry name" value="DUF3006"/>
    <property type="match status" value="1"/>
</dbReference>
<evidence type="ECO:0000313" key="2">
    <source>
        <dbReference type="EMBL" id="MFC4023530.1"/>
    </source>
</evidence>
<dbReference type="RefSeq" id="WP_379496038.1">
    <property type="nucleotide sequence ID" value="NZ_JBHSAO010000004.1"/>
</dbReference>
<protein>
    <submittedName>
        <fullName evidence="2">DUF3006 domain-containing protein</fullName>
    </submittedName>
</protein>
<dbReference type="InterPro" id="IPR021377">
    <property type="entry name" value="DUF3006"/>
</dbReference>
<keyword evidence="3" id="KW-1185">Reference proteome</keyword>
<sequence>MKGILDRFEGDKAVILIEEQKAEFIVGKSKLPTGSKVNTVFLMEENDGDYKILRINTEETQASAETSSNLMAKLRAKSSGSKFGKK</sequence>
<comment type="caution">
    <text evidence="2">The sequence shown here is derived from an EMBL/GenBank/DDBJ whole genome shotgun (WGS) entry which is preliminary data.</text>
</comment>